<dbReference type="RefSeq" id="WP_033580839.1">
    <property type="nucleotide sequence ID" value="NZ_CP010587.1"/>
</dbReference>
<reference evidence="1 2" key="1">
    <citation type="submission" date="2015-01" db="EMBL/GenBank/DDBJ databases">
        <title>Genome sequence of bacillus megaterium Q3.</title>
        <authorList>
            <person name="Wang Y."/>
            <person name="Luo K."/>
            <person name="Bai L."/>
            <person name="Luo F."/>
        </authorList>
    </citation>
    <scope>NUCLEOTIDE SEQUENCE [LARGE SCALE GENOMIC DNA]</scope>
    <source>
        <strain evidence="1 2">Q3</strain>
        <plasmid evidence="1 2">p1</plasmid>
    </source>
</reference>
<keyword evidence="1" id="KW-0614">Plasmid</keyword>
<name>A0A806UET9_PRIMG</name>
<dbReference type="Proteomes" id="UP000036410">
    <property type="component" value="Plasmid p1"/>
</dbReference>
<protein>
    <recommendedName>
        <fullName evidence="3">SPOR domain-containing protein</fullName>
    </recommendedName>
</protein>
<dbReference type="GeneID" id="48015978"/>
<sequence>MDYKQIELQQGYDITGKQRYRIITGAFIDKIIAEQVAKEIKERYGLTVYVIPEHVEKAESNL</sequence>
<gene>
    <name evidence="1" type="ORF">AS52_05387</name>
</gene>
<organism evidence="1 2">
    <name type="scientific">Priestia megaterium Q3</name>
    <dbReference type="NCBI Taxonomy" id="1452722"/>
    <lineage>
        <taxon>Bacteria</taxon>
        <taxon>Bacillati</taxon>
        <taxon>Bacillota</taxon>
        <taxon>Bacilli</taxon>
        <taxon>Bacillales</taxon>
        <taxon>Bacillaceae</taxon>
        <taxon>Priestia</taxon>
    </lineage>
</organism>
<evidence type="ECO:0000313" key="2">
    <source>
        <dbReference type="Proteomes" id="UP000036410"/>
    </source>
</evidence>
<evidence type="ECO:0000313" key="1">
    <source>
        <dbReference type="EMBL" id="AKP80285.1"/>
    </source>
</evidence>
<evidence type="ECO:0008006" key="3">
    <source>
        <dbReference type="Google" id="ProtNLM"/>
    </source>
</evidence>
<dbReference type="AlphaFoldDB" id="A0A806UET9"/>
<accession>A0A806UET9</accession>
<geneLocation type="plasmid" evidence="1 2">
    <name>p1</name>
</geneLocation>
<proteinExistence type="predicted"/>
<dbReference type="EMBL" id="CP010587">
    <property type="protein sequence ID" value="AKP80285.1"/>
    <property type="molecule type" value="Genomic_DNA"/>
</dbReference>